<sequence length="279" mass="29524">MKKLLWIFAFSPLLFIACEKDTITDVLSGNVSTSQMIDGLKMALNVSSDTSITKLSKFDGYFGDPEVKLDLPLATQAAITALQSKSINLGLTTISGADLYNGTTVLGITIPGIKGQEDAVVEGINRAAESAANTAKPIFADAITGMSIIDASTILLSGSDTAATAYLRSSTGPDLYMAYEPKVDSTLKSIKVGNVSVAQSYEDLVSDYNDLLAIGIPGFGNVGSLTNLNPILVEDLSDYTTNKALDGLYDKMGEEETAIRTDPKARVNDLLSLVFGLLD</sequence>
<dbReference type="Pfam" id="PF13852">
    <property type="entry name" value="DUF4197"/>
    <property type="match status" value="2"/>
</dbReference>
<name>A0A7H0VGT0_9FLAO</name>
<dbReference type="RefSeq" id="WP_210759455.1">
    <property type="nucleotide sequence ID" value="NZ_CP060139.1"/>
</dbReference>
<dbReference type="InterPro" id="IPR025245">
    <property type="entry name" value="DUF4197"/>
</dbReference>
<organism evidence="1 2">
    <name type="scientific">Croceimicrobium hydrocarbonivorans</name>
    <dbReference type="NCBI Taxonomy" id="2761580"/>
    <lineage>
        <taxon>Bacteria</taxon>
        <taxon>Pseudomonadati</taxon>
        <taxon>Bacteroidota</taxon>
        <taxon>Flavobacteriia</taxon>
        <taxon>Flavobacteriales</taxon>
        <taxon>Owenweeksiaceae</taxon>
        <taxon>Croceimicrobium</taxon>
    </lineage>
</organism>
<reference evidence="1 2" key="1">
    <citation type="submission" date="2020-08" db="EMBL/GenBank/DDBJ databases">
        <title>Croceimicrobium hydrocarbonivorans gen. nov., sp. nov., a novel marine bacterium isolated from a bacterial consortium that degrades polyethylene terephthalate.</title>
        <authorList>
            <person name="Liu R."/>
        </authorList>
    </citation>
    <scope>NUCLEOTIDE SEQUENCE [LARGE SCALE GENOMIC DNA]</scope>
    <source>
        <strain evidence="1 2">A20-9</strain>
    </source>
</reference>
<dbReference type="AlphaFoldDB" id="A0A7H0VGT0"/>
<dbReference type="Proteomes" id="UP000516305">
    <property type="component" value="Chromosome"/>
</dbReference>
<accession>A0A7H0VGT0</accession>
<protein>
    <submittedName>
        <fullName evidence="1">DUF4197 domain-containing protein</fullName>
    </submittedName>
</protein>
<gene>
    <name evidence="1" type="ORF">H4K34_03550</name>
</gene>
<dbReference type="EMBL" id="CP060139">
    <property type="protein sequence ID" value="QNR24928.1"/>
    <property type="molecule type" value="Genomic_DNA"/>
</dbReference>
<dbReference type="PROSITE" id="PS51257">
    <property type="entry name" value="PROKAR_LIPOPROTEIN"/>
    <property type="match status" value="1"/>
</dbReference>
<proteinExistence type="predicted"/>
<evidence type="ECO:0000313" key="1">
    <source>
        <dbReference type="EMBL" id="QNR24928.1"/>
    </source>
</evidence>
<evidence type="ECO:0000313" key="2">
    <source>
        <dbReference type="Proteomes" id="UP000516305"/>
    </source>
</evidence>
<keyword evidence="2" id="KW-1185">Reference proteome</keyword>
<dbReference type="KEGG" id="chyd:H4K34_03550"/>